<evidence type="ECO:0000256" key="1">
    <source>
        <dbReference type="ARBA" id="ARBA00000213"/>
    </source>
</evidence>
<dbReference type="EMBL" id="FQZL01000014">
    <property type="protein sequence ID" value="SHJ24086.1"/>
    <property type="molecule type" value="Genomic_DNA"/>
</dbReference>
<dbReference type="Gene3D" id="2.70.20.10">
    <property type="entry name" value="Topoisomerase I, domain 3"/>
    <property type="match status" value="1"/>
</dbReference>
<dbReference type="AlphaFoldDB" id="A0A1M6HPL4"/>
<evidence type="ECO:0000256" key="6">
    <source>
        <dbReference type="ARBA" id="ARBA00023235"/>
    </source>
</evidence>
<accession>A0A1M6HPL4</accession>
<dbReference type="GO" id="GO:0043597">
    <property type="term" value="C:cytoplasmic replication fork"/>
    <property type="evidence" value="ECO:0007669"/>
    <property type="project" value="TreeGrafter"/>
</dbReference>
<proteinExistence type="inferred from homology"/>
<dbReference type="InterPro" id="IPR013824">
    <property type="entry name" value="Topo_IA_cen_sub1"/>
</dbReference>
<dbReference type="Gene3D" id="3.40.50.140">
    <property type="match status" value="1"/>
</dbReference>
<dbReference type="InterPro" id="IPR013825">
    <property type="entry name" value="Topo_IA_cen_sub2"/>
</dbReference>
<dbReference type="STRING" id="1121476.SAMN02745751_02056"/>
<dbReference type="InterPro" id="IPR013497">
    <property type="entry name" value="Topo_IA_cen"/>
</dbReference>
<dbReference type="EC" id="5.6.2.1" evidence="3"/>
<dbReference type="PANTHER" id="PTHR11390">
    <property type="entry name" value="PROKARYOTIC DNA TOPOISOMERASE"/>
    <property type="match status" value="1"/>
</dbReference>
<evidence type="ECO:0000259" key="11">
    <source>
        <dbReference type="PROSITE" id="PS52039"/>
    </source>
</evidence>
<dbReference type="Pfam" id="PF13342">
    <property type="entry name" value="Toprim_Crpt"/>
    <property type="match status" value="1"/>
</dbReference>
<dbReference type="RefSeq" id="WP_073049496.1">
    <property type="nucleotide sequence ID" value="NZ_FQZL01000014.1"/>
</dbReference>
<evidence type="ECO:0000256" key="7">
    <source>
        <dbReference type="ARBA" id="ARBA00030003"/>
    </source>
</evidence>
<evidence type="ECO:0000313" key="12">
    <source>
        <dbReference type="EMBL" id="SHJ24086.1"/>
    </source>
</evidence>
<dbReference type="InterPro" id="IPR003601">
    <property type="entry name" value="Topo_IA_2"/>
</dbReference>
<dbReference type="SUPFAM" id="SSF56712">
    <property type="entry name" value="Prokaryotic type I DNA topoisomerase"/>
    <property type="match status" value="1"/>
</dbReference>
<name>A0A1M6HPL4_9FIRM</name>
<evidence type="ECO:0000256" key="5">
    <source>
        <dbReference type="ARBA" id="ARBA00023125"/>
    </source>
</evidence>
<evidence type="ECO:0000256" key="3">
    <source>
        <dbReference type="ARBA" id="ARBA00012891"/>
    </source>
</evidence>
<dbReference type="InterPro" id="IPR003602">
    <property type="entry name" value="Topo_IA_DNA-bd_dom"/>
</dbReference>
<evidence type="ECO:0000256" key="10">
    <source>
        <dbReference type="ARBA" id="ARBA00032877"/>
    </source>
</evidence>
<dbReference type="InterPro" id="IPR013826">
    <property type="entry name" value="Topo_IA_cen_sub3"/>
</dbReference>
<dbReference type="Gene3D" id="1.10.290.10">
    <property type="entry name" value="Topoisomerase I, domain 4"/>
    <property type="match status" value="1"/>
</dbReference>
<dbReference type="InterPro" id="IPR000380">
    <property type="entry name" value="Topo_IA"/>
</dbReference>
<keyword evidence="13" id="KW-1185">Reference proteome</keyword>
<dbReference type="SMART" id="SM00437">
    <property type="entry name" value="TOP1Ac"/>
    <property type="match status" value="1"/>
</dbReference>
<dbReference type="GO" id="GO:0006265">
    <property type="term" value="P:DNA topological change"/>
    <property type="evidence" value="ECO:0007669"/>
    <property type="project" value="InterPro"/>
</dbReference>
<organism evidence="12 13">
    <name type="scientific">Dethiosulfatibacter aminovorans DSM 17477</name>
    <dbReference type="NCBI Taxonomy" id="1121476"/>
    <lineage>
        <taxon>Bacteria</taxon>
        <taxon>Bacillati</taxon>
        <taxon>Bacillota</taxon>
        <taxon>Tissierellia</taxon>
        <taxon>Dethiosulfatibacter</taxon>
    </lineage>
</organism>
<keyword evidence="6 12" id="KW-0413">Isomerase</keyword>
<comment type="catalytic activity">
    <reaction evidence="1">
        <text>ATP-independent breakage of single-stranded DNA, followed by passage and rejoining.</text>
        <dbReference type="EC" id="5.6.2.1"/>
    </reaction>
</comment>
<dbReference type="Proteomes" id="UP000184052">
    <property type="component" value="Unassembled WGS sequence"/>
</dbReference>
<sequence length="714" mass="81005">MKTLIVVEKKSVACKIAATGRKFLGDFKLNTGVLIDEAGYSKNEQKYHSILGRMKKLENDKYIICFASGHLVTLFSAMDYNPSYRNWRNIPFPYVPKPFKTKVMPGSKDLFDTIQSEMTREDVSLVVNGCDADLEGSNIFKNIEEKIKHDKPIKRLWVDSHAESQLLKALKNMEDNKKYENQEMAGKCRMYSDWLLGAALTAKTTISLNNYNKEILSVGRVQTAVLSEIVKIENQIVNFKSMKYYHIKGVFSKDNEKVEMTAKDENYDDLGLVESIISKLPDEGKIVSCDVKKKKKYSEPLYDQTALQMDMSKNHSISPDETLAICQKLYEKGHLTYPRTSSRYITKSDVPDFKKMLSALAGQYPLLVKHPFKENKRVVCDEKVESHTAITPTTEMPDVSKLSERDRLVYESVVNRVASVLHPPAENEVTEVQLSCGDLIFKVNGNVEKSPGWKAVYGLEHKDVVLPKLEVGDVLRRVECEPKEVKTSPPKRYTEATILGFMRTCGRKVTDDDIKEIMSNKGIGTAATRAGIIKKLITTKYIKLDKKNLVPTEKGKELIEVFPVDELKNAEFTGRMQLALHKVEKGEMEPRKFMGGIINLYKKSCKDIEGTNRKIGKSDYVDDRESKLKCPLCNSNVFKVKSKYGEFYSCSGYRKGCSFKISPLCGKLLEEDQVEKLLKDGRLENVEGLVSRSGTKLENINIVLNEEKEIQLIL</sequence>
<dbReference type="PRINTS" id="PR00417">
    <property type="entry name" value="PRTPISMRASEI"/>
</dbReference>
<reference evidence="12 13" key="1">
    <citation type="submission" date="2016-11" db="EMBL/GenBank/DDBJ databases">
        <authorList>
            <person name="Jaros S."/>
            <person name="Januszkiewicz K."/>
            <person name="Wedrychowicz H."/>
        </authorList>
    </citation>
    <scope>NUCLEOTIDE SEQUENCE [LARGE SCALE GENOMIC DNA]</scope>
    <source>
        <strain evidence="12 13">DSM 17477</strain>
    </source>
</reference>
<protein>
    <recommendedName>
        <fullName evidence="3">DNA topoisomerase</fullName>
        <ecNumber evidence="3">5.6.2.1</ecNumber>
    </recommendedName>
    <alternativeName>
        <fullName evidence="10">Omega-protein</fullName>
    </alternativeName>
    <alternativeName>
        <fullName evidence="9">Relaxing enzyme</fullName>
    </alternativeName>
    <alternativeName>
        <fullName evidence="7">Swivelase</fullName>
    </alternativeName>
    <alternativeName>
        <fullName evidence="8">Untwisting enzyme</fullName>
    </alternativeName>
</protein>
<evidence type="ECO:0000256" key="2">
    <source>
        <dbReference type="ARBA" id="ARBA00009446"/>
    </source>
</evidence>
<dbReference type="InterPro" id="IPR023406">
    <property type="entry name" value="Topo_IA_AS"/>
</dbReference>
<dbReference type="SMART" id="SM00436">
    <property type="entry name" value="TOP1Bc"/>
    <property type="match status" value="1"/>
</dbReference>
<dbReference type="PROSITE" id="PS52039">
    <property type="entry name" value="TOPO_IA_2"/>
    <property type="match status" value="1"/>
</dbReference>
<keyword evidence="4" id="KW-0799">Topoisomerase</keyword>
<dbReference type="GO" id="GO:0006310">
    <property type="term" value="P:DNA recombination"/>
    <property type="evidence" value="ECO:0007669"/>
    <property type="project" value="TreeGrafter"/>
</dbReference>
<evidence type="ECO:0000256" key="4">
    <source>
        <dbReference type="ARBA" id="ARBA00023029"/>
    </source>
</evidence>
<dbReference type="InterPro" id="IPR023405">
    <property type="entry name" value="Topo_IA_core_domain"/>
</dbReference>
<dbReference type="InterPro" id="IPR025589">
    <property type="entry name" value="Toprim_C_rpt"/>
</dbReference>
<evidence type="ECO:0000256" key="9">
    <source>
        <dbReference type="ARBA" id="ARBA00032235"/>
    </source>
</evidence>
<dbReference type="Pfam" id="PF01131">
    <property type="entry name" value="Topoisom_bac"/>
    <property type="match status" value="1"/>
</dbReference>
<keyword evidence="5" id="KW-0238">DNA-binding</keyword>
<dbReference type="Gene3D" id="1.10.460.10">
    <property type="entry name" value="Topoisomerase I, domain 2"/>
    <property type="match status" value="1"/>
</dbReference>
<feature type="domain" description="Topo IA-type catalytic" evidence="11">
    <location>
        <begin position="179"/>
        <end position="605"/>
    </location>
</feature>
<dbReference type="GO" id="GO:0003917">
    <property type="term" value="F:DNA topoisomerase type I (single strand cut, ATP-independent) activity"/>
    <property type="evidence" value="ECO:0007669"/>
    <property type="project" value="UniProtKB-EC"/>
</dbReference>
<dbReference type="PROSITE" id="PS00396">
    <property type="entry name" value="TOPO_IA_1"/>
    <property type="match status" value="1"/>
</dbReference>
<dbReference type="CDD" id="cd00186">
    <property type="entry name" value="TOP1Ac"/>
    <property type="match status" value="1"/>
</dbReference>
<dbReference type="GO" id="GO:0006281">
    <property type="term" value="P:DNA repair"/>
    <property type="evidence" value="ECO:0007669"/>
    <property type="project" value="TreeGrafter"/>
</dbReference>
<dbReference type="PANTHER" id="PTHR11390:SF21">
    <property type="entry name" value="DNA TOPOISOMERASE 3-ALPHA"/>
    <property type="match status" value="1"/>
</dbReference>
<dbReference type="GO" id="GO:0003677">
    <property type="term" value="F:DNA binding"/>
    <property type="evidence" value="ECO:0007669"/>
    <property type="project" value="UniProtKB-KW"/>
</dbReference>
<comment type="similarity">
    <text evidence="2">Belongs to the type IA topoisomerase family.</text>
</comment>
<gene>
    <name evidence="12" type="ORF">SAMN02745751_02056</name>
</gene>
<dbReference type="OrthoDB" id="9803554at2"/>
<evidence type="ECO:0000256" key="8">
    <source>
        <dbReference type="ARBA" id="ARBA00031985"/>
    </source>
</evidence>
<evidence type="ECO:0000313" key="13">
    <source>
        <dbReference type="Proteomes" id="UP000184052"/>
    </source>
</evidence>